<dbReference type="AlphaFoldDB" id="A0A8J7GS89"/>
<comment type="caution">
    <text evidence="1">The sequence shown here is derived from an EMBL/GenBank/DDBJ whole genome shotgun (WGS) entry which is preliminary data.</text>
</comment>
<dbReference type="InterPro" id="IPR016181">
    <property type="entry name" value="Acyl_CoA_acyltransferase"/>
</dbReference>
<gene>
    <name evidence="1" type="ORF">IW245_002275</name>
</gene>
<proteinExistence type="predicted"/>
<dbReference type="SUPFAM" id="SSF55729">
    <property type="entry name" value="Acyl-CoA N-acyltransferases (Nat)"/>
    <property type="match status" value="1"/>
</dbReference>
<name>A0A8J7GS89_9ACTN</name>
<dbReference type="EMBL" id="JADOUF010000001">
    <property type="protein sequence ID" value="MBG6136081.1"/>
    <property type="molecule type" value="Genomic_DNA"/>
</dbReference>
<protein>
    <submittedName>
        <fullName evidence="1">Uncharacterized protein</fullName>
    </submittedName>
</protein>
<dbReference type="Proteomes" id="UP000622552">
    <property type="component" value="Unassembled WGS sequence"/>
</dbReference>
<dbReference type="RefSeq" id="WP_197003114.1">
    <property type="nucleotide sequence ID" value="NZ_BONS01000001.1"/>
</dbReference>
<sequence length="530" mass="57281">MLDDVHGEADLGGLVLPDAPILIASRRPLPAYRSWNPAGPVATVEVGPWPDDRISALLGGAPASGPEYHDNVLRLAGGNPLLAIALSRTPLTLPGLEAPGAMADGAARQVLDRLAGEAAGIDQALLLVAAVGQCDEDLLVQLGQGPAFAGLLGSSVIIPLAHGLAVVEPFRTVFDLALRWRAPVSYQTALTLAAAHHTRLLSTDPDRAARSDRVVQSLFLTVGGGVRSMFAPVTAPVHIRPARAEDERDLGRLIRLRSTRGDIDPRQSERQNIAWLHELPEGVHVVCDEEDRPVGMTGIVPITDHTVSTLEPVLQQHAETAAAGGVFLGTALYDERYPAARTALFRFIIATSFQYGRLVISTPTSEYQQVSTRLGFHAHGPLRHDVFGGPLPTQVYSQSFTTEALSGWLDRLRGPRLAPVLPDDTQWAIGHLREALEHLDRPLRLARSPLLAVVGDPATLRDLLRGGIRDLANSTIPAEAEAGQILTLYYLDRTGGHEFIAHRLHLSRATYYRRLNQGLEQLTRPLLAMT</sequence>
<keyword evidence="2" id="KW-1185">Reference proteome</keyword>
<reference evidence="1" key="1">
    <citation type="submission" date="2020-11" db="EMBL/GenBank/DDBJ databases">
        <title>Sequencing the genomes of 1000 actinobacteria strains.</title>
        <authorList>
            <person name="Klenk H.-P."/>
        </authorList>
    </citation>
    <scope>NUCLEOTIDE SEQUENCE</scope>
    <source>
        <strain evidence="1">DSM 45356</strain>
    </source>
</reference>
<evidence type="ECO:0000313" key="1">
    <source>
        <dbReference type="EMBL" id="MBG6136081.1"/>
    </source>
</evidence>
<evidence type="ECO:0000313" key="2">
    <source>
        <dbReference type="Proteomes" id="UP000622552"/>
    </source>
</evidence>
<accession>A0A8J7GS89</accession>
<organism evidence="1 2">
    <name type="scientific">Longispora fulva</name>
    <dbReference type="NCBI Taxonomy" id="619741"/>
    <lineage>
        <taxon>Bacteria</taxon>
        <taxon>Bacillati</taxon>
        <taxon>Actinomycetota</taxon>
        <taxon>Actinomycetes</taxon>
        <taxon>Micromonosporales</taxon>
        <taxon>Micromonosporaceae</taxon>
        <taxon>Longispora</taxon>
    </lineage>
</organism>